<evidence type="ECO:0000313" key="1">
    <source>
        <dbReference type="EMBL" id="GAA4293927.1"/>
    </source>
</evidence>
<name>A0ABP8F374_9MYCO</name>
<keyword evidence="2" id="KW-1185">Reference proteome</keyword>
<dbReference type="Proteomes" id="UP001501417">
    <property type="component" value="Unassembled WGS sequence"/>
</dbReference>
<protein>
    <submittedName>
        <fullName evidence="1">Uncharacterized protein</fullName>
    </submittedName>
</protein>
<gene>
    <name evidence="1" type="ORF">GCM10023161_42760</name>
</gene>
<proteinExistence type="predicted"/>
<organism evidence="1 2">
    <name type="scientific">Mycobacterium paraffinicum</name>
    <dbReference type="NCBI Taxonomy" id="53378"/>
    <lineage>
        <taxon>Bacteria</taxon>
        <taxon>Bacillati</taxon>
        <taxon>Actinomycetota</taxon>
        <taxon>Actinomycetes</taxon>
        <taxon>Mycobacteriales</taxon>
        <taxon>Mycobacteriaceae</taxon>
        <taxon>Mycobacterium</taxon>
    </lineage>
</organism>
<accession>A0ABP8F374</accession>
<reference evidence="2" key="1">
    <citation type="journal article" date="2019" name="Int. J. Syst. Evol. Microbiol.">
        <title>The Global Catalogue of Microorganisms (GCM) 10K type strain sequencing project: providing services to taxonomists for standard genome sequencing and annotation.</title>
        <authorList>
            <consortium name="The Broad Institute Genomics Platform"/>
            <consortium name="The Broad Institute Genome Sequencing Center for Infectious Disease"/>
            <person name="Wu L."/>
            <person name="Ma J."/>
        </authorList>
    </citation>
    <scope>NUCLEOTIDE SEQUENCE [LARGE SCALE GENOMIC DNA]</scope>
    <source>
        <strain evidence="2">JCM 17782</strain>
    </source>
</reference>
<sequence>MNKNRDADLTTAWVLATNCSLYEEDPGPAVLNIASAAEPYFVSRVEAFRDLYSRLLLEELEADAARVAALARALNKAPRISPEAAAVWNIAAELCRRVADIIDLAQAATDARARRRLLAGTIHLNRSVVLGQWIPAYQQELDNDLLAALGDDDQ</sequence>
<comment type="caution">
    <text evidence="1">The sequence shown here is derived from an EMBL/GenBank/DDBJ whole genome shotgun (WGS) entry which is preliminary data.</text>
</comment>
<dbReference type="RefSeq" id="WP_023870336.1">
    <property type="nucleotide sequence ID" value="NZ_BAABGF010000048.1"/>
</dbReference>
<dbReference type="EMBL" id="BAABGF010000048">
    <property type="protein sequence ID" value="GAA4293927.1"/>
    <property type="molecule type" value="Genomic_DNA"/>
</dbReference>
<evidence type="ECO:0000313" key="2">
    <source>
        <dbReference type="Proteomes" id="UP001501417"/>
    </source>
</evidence>